<organism evidence="3 4">
    <name type="scientific">Microbotryum saponariae</name>
    <dbReference type="NCBI Taxonomy" id="289078"/>
    <lineage>
        <taxon>Eukaryota</taxon>
        <taxon>Fungi</taxon>
        <taxon>Dikarya</taxon>
        <taxon>Basidiomycota</taxon>
        <taxon>Pucciniomycotina</taxon>
        <taxon>Microbotryomycetes</taxon>
        <taxon>Microbotryales</taxon>
        <taxon>Microbotryaceae</taxon>
        <taxon>Microbotryum</taxon>
    </lineage>
</organism>
<dbReference type="OrthoDB" id="4021778at2759"/>
<evidence type="ECO:0000313" key="3">
    <source>
        <dbReference type="EMBL" id="SCZ90902.1"/>
    </source>
</evidence>
<sequence>MSLSLNTASAEAGSSSGSGGATPPSATTAPAPASSSRRSRSKSVSQHLDPSALSFARAYAIGFTASILPSLLRILLPLVTGKTPRSVSRVARQVWEAIVRATHCNGLALAFGVSIGGAKWGEDKIERLVASAYVSALRTIRPRRTSNFLPGGDDRDRSERAGGQSGVSQSRPITTEQVLQDPMHARRIKTLSTLISGTIASFVSISLLQSRPTTTSASTSASGPVATAARASEATPNTSVKEQGAQIPNLGFSPYTALNDPLPPLRTNLSTPLPSIVPSRHKESPTLDLTLFLFVRAADTLVRSAYERTGLTTRPDRFGLASRFVATHADTLLFWASCWRIMWCFFYLPHRLPKAYNLWILRLARLDVRLLSDSGSQRLLQYARKGEYVYGKPSSPEVLKMCEGIATYSGISAERVIPDNITRLDCTVVHGRVGKGTCEVNAIKRWLLAFSDCFKIYLPVHLVPSLLFGFGSLARQPLASIIHILLAASRSSAFLATFVASIYASVCLMRTRLPMIFPFISQQAMDGGWCTGLGCFLCGFSVLIENKRRRREMALYCAPRALYTVLDSIVPQVVQNGPMGAWLAKWGERALFALSTGTVVSATVHRPDLVSGVVRGILGLAVGDWDGKAVKQVKKISSK</sequence>
<keyword evidence="4" id="KW-1185">Reference proteome</keyword>
<dbReference type="InterPro" id="IPR026749">
    <property type="entry name" value="Tmem135"/>
</dbReference>
<dbReference type="EMBL" id="FMWP01000014">
    <property type="protein sequence ID" value="SCZ90902.1"/>
    <property type="molecule type" value="Genomic_DNA"/>
</dbReference>
<protein>
    <submittedName>
        <fullName evidence="3">BZ3500_MvSof-1268-A1-R1_Chr1-3g02365 protein</fullName>
    </submittedName>
</protein>
<feature type="region of interest" description="Disordered" evidence="1">
    <location>
        <begin position="144"/>
        <end position="176"/>
    </location>
</feature>
<gene>
    <name evidence="3" type="ORF">BZ3500_MVSOF-1268-A1-R1_CHR1-3G02365</name>
</gene>
<keyword evidence="2" id="KW-1133">Transmembrane helix</keyword>
<dbReference type="Proteomes" id="UP000249723">
    <property type="component" value="Unassembled WGS sequence"/>
</dbReference>
<evidence type="ECO:0000256" key="2">
    <source>
        <dbReference type="SAM" id="Phobius"/>
    </source>
</evidence>
<dbReference type="PANTHER" id="PTHR12459:SF15">
    <property type="entry name" value="TRANSMEMBRANE PROTEIN 135"/>
    <property type="match status" value="1"/>
</dbReference>
<accession>A0A2X0KQC1</accession>
<dbReference type="AlphaFoldDB" id="A0A2X0KQC1"/>
<feature type="transmembrane region" description="Helical" evidence="2">
    <location>
        <begin position="524"/>
        <end position="544"/>
    </location>
</feature>
<feature type="region of interest" description="Disordered" evidence="1">
    <location>
        <begin position="214"/>
        <end position="242"/>
    </location>
</feature>
<feature type="compositionally biased region" description="Low complexity" evidence="1">
    <location>
        <begin position="7"/>
        <end position="36"/>
    </location>
</feature>
<feature type="region of interest" description="Disordered" evidence="1">
    <location>
        <begin position="1"/>
        <end position="45"/>
    </location>
</feature>
<feature type="compositionally biased region" description="Polar residues" evidence="1">
    <location>
        <begin position="166"/>
        <end position="176"/>
    </location>
</feature>
<feature type="compositionally biased region" description="Low complexity" evidence="1">
    <location>
        <begin position="214"/>
        <end position="229"/>
    </location>
</feature>
<keyword evidence="2" id="KW-0812">Transmembrane</keyword>
<evidence type="ECO:0000256" key="1">
    <source>
        <dbReference type="SAM" id="MobiDB-lite"/>
    </source>
</evidence>
<reference evidence="4" key="1">
    <citation type="submission" date="2016-10" db="EMBL/GenBank/DDBJ databases">
        <authorList>
            <person name="Jeantristanb JTB J.-T."/>
            <person name="Ricardo R."/>
        </authorList>
    </citation>
    <scope>NUCLEOTIDE SEQUENCE [LARGE SCALE GENOMIC DNA]</scope>
</reference>
<evidence type="ECO:0000313" key="4">
    <source>
        <dbReference type="Proteomes" id="UP000249723"/>
    </source>
</evidence>
<name>A0A2X0KQC1_9BASI</name>
<proteinExistence type="predicted"/>
<keyword evidence="2" id="KW-0472">Membrane</keyword>
<dbReference type="PANTHER" id="PTHR12459">
    <property type="entry name" value="TRANSMEMBRANE PROTEIN 135-RELATED"/>
    <property type="match status" value="1"/>
</dbReference>